<protein>
    <recommendedName>
        <fullName evidence="3">phosphatidylserine decarboxylase</fullName>
        <ecNumber evidence="3">4.1.1.65</ecNumber>
    </recommendedName>
</protein>
<sequence length="259" mass="29433">MIEKLYQQCIELTNKRWSSVVLQKAVTSSFSKRMISSYSKVYDINIAEVSKPLEEFTSLHDFFTRELQEDARPIDAGDALVSPVDAKVESFGHITDDMVFMVKGKAYCLEDLLGNEQRANAYRNGRYIVFYLSPADYHRMHSPVDAHVVRQYVLGQNSYPVNEMGLTFGKKPLSHNYRMVTQLQATNGVQMDFIKVGAMFVNSIALTNTSNEWVRGEEVGYFTFGSTVVMLFEQETVEFTENVVQGSMIRMGTAFANML</sequence>
<evidence type="ECO:0000256" key="7">
    <source>
        <dbReference type="ARBA" id="ARBA00023145"/>
    </source>
</evidence>
<evidence type="ECO:0000256" key="1">
    <source>
        <dbReference type="ARBA" id="ARBA00001928"/>
    </source>
</evidence>
<keyword evidence="6" id="KW-0443">Lipid metabolism</keyword>
<keyword evidence="10" id="KW-1208">Phospholipid metabolism</keyword>
<keyword evidence="9" id="KW-0456">Lyase</keyword>
<comment type="caution">
    <text evidence="13">The sequence shown here is derived from an EMBL/GenBank/DDBJ whole genome shotgun (WGS) entry which is preliminary data.</text>
</comment>
<evidence type="ECO:0000256" key="10">
    <source>
        <dbReference type="ARBA" id="ARBA00023264"/>
    </source>
</evidence>
<reference evidence="13 14" key="1">
    <citation type="submission" date="2016-07" db="EMBL/GenBank/DDBJ databases">
        <title>Caryophanon tenue genome sequencing.</title>
        <authorList>
            <person name="Verma A."/>
            <person name="Pal Y."/>
            <person name="Krishnamurthi S."/>
        </authorList>
    </citation>
    <scope>NUCLEOTIDE SEQUENCE [LARGE SCALE GENOMIC DNA]</scope>
    <source>
        <strain evidence="13 14">DSM 14152</strain>
    </source>
</reference>
<comment type="pathway">
    <text evidence="12">Phospholipid metabolism; phosphatidylethanolamine biosynthesis.</text>
</comment>
<dbReference type="OrthoDB" id="9802030at2"/>
<dbReference type="GO" id="GO:0006646">
    <property type="term" value="P:phosphatidylethanolamine biosynthetic process"/>
    <property type="evidence" value="ECO:0007669"/>
    <property type="project" value="UniProtKB-UniPathway"/>
</dbReference>
<dbReference type="Proteomes" id="UP000093199">
    <property type="component" value="Unassembled WGS sequence"/>
</dbReference>
<keyword evidence="11" id="KW-0670">Pyruvate</keyword>
<evidence type="ECO:0000256" key="9">
    <source>
        <dbReference type="ARBA" id="ARBA00023239"/>
    </source>
</evidence>
<comment type="cofactor">
    <cofactor evidence="1">
        <name>pyruvate</name>
        <dbReference type="ChEBI" id="CHEBI:15361"/>
    </cofactor>
</comment>
<evidence type="ECO:0000313" key="13">
    <source>
        <dbReference type="EMBL" id="OCS88499.1"/>
    </source>
</evidence>
<dbReference type="PANTHER" id="PTHR10067:SF6">
    <property type="entry name" value="PHOSPHATIDYLSERINE DECARBOXYLASE PROENZYME, MITOCHONDRIAL"/>
    <property type="match status" value="1"/>
</dbReference>
<evidence type="ECO:0000256" key="5">
    <source>
        <dbReference type="ARBA" id="ARBA00022793"/>
    </source>
</evidence>
<evidence type="ECO:0000313" key="14">
    <source>
        <dbReference type="Proteomes" id="UP000093199"/>
    </source>
</evidence>
<keyword evidence="8" id="KW-0594">Phospholipid biosynthesis</keyword>
<dbReference type="InterPro" id="IPR003817">
    <property type="entry name" value="PS_Dcarbxylase"/>
</dbReference>
<evidence type="ECO:0000256" key="2">
    <source>
        <dbReference type="ARBA" id="ARBA00005189"/>
    </source>
</evidence>
<evidence type="ECO:0000256" key="8">
    <source>
        <dbReference type="ARBA" id="ARBA00023209"/>
    </source>
</evidence>
<gene>
    <name evidence="13" type="ORF">A6M13_01240</name>
</gene>
<evidence type="ECO:0000256" key="11">
    <source>
        <dbReference type="ARBA" id="ARBA00023317"/>
    </source>
</evidence>
<dbReference type="PANTHER" id="PTHR10067">
    <property type="entry name" value="PHOSPHATIDYLSERINE DECARBOXYLASE"/>
    <property type="match status" value="1"/>
</dbReference>
<dbReference type="EC" id="4.1.1.65" evidence="3"/>
<dbReference type="InterPro" id="IPR033177">
    <property type="entry name" value="PSD-B"/>
</dbReference>
<dbReference type="NCBIfam" id="TIGR00163">
    <property type="entry name" value="PS_decarb"/>
    <property type="match status" value="1"/>
</dbReference>
<evidence type="ECO:0000256" key="3">
    <source>
        <dbReference type="ARBA" id="ARBA00012243"/>
    </source>
</evidence>
<evidence type="ECO:0000256" key="12">
    <source>
        <dbReference type="ARBA" id="ARBA00024326"/>
    </source>
</evidence>
<evidence type="ECO:0000256" key="6">
    <source>
        <dbReference type="ARBA" id="ARBA00023098"/>
    </source>
</evidence>
<dbReference type="UniPathway" id="UPA00558"/>
<proteinExistence type="predicted"/>
<name>A0A1C0YN48_9BACL</name>
<comment type="pathway">
    <text evidence="2">Lipid metabolism.</text>
</comment>
<organism evidence="13 14">
    <name type="scientific">Caryophanon tenue</name>
    <dbReference type="NCBI Taxonomy" id="33978"/>
    <lineage>
        <taxon>Bacteria</taxon>
        <taxon>Bacillati</taxon>
        <taxon>Bacillota</taxon>
        <taxon>Bacilli</taxon>
        <taxon>Bacillales</taxon>
        <taxon>Caryophanaceae</taxon>
        <taxon>Caryophanon</taxon>
    </lineage>
</organism>
<dbReference type="EMBL" id="MASJ01000001">
    <property type="protein sequence ID" value="OCS88499.1"/>
    <property type="molecule type" value="Genomic_DNA"/>
</dbReference>
<dbReference type="NCBIfam" id="NF002853">
    <property type="entry name" value="PRK03140.1"/>
    <property type="match status" value="1"/>
</dbReference>
<dbReference type="STRING" id="33978.A6M13_01240"/>
<evidence type="ECO:0000256" key="4">
    <source>
        <dbReference type="ARBA" id="ARBA00022516"/>
    </source>
</evidence>
<dbReference type="AlphaFoldDB" id="A0A1C0YN48"/>
<dbReference type="Pfam" id="PF02666">
    <property type="entry name" value="PS_Dcarbxylase"/>
    <property type="match status" value="1"/>
</dbReference>
<dbReference type="RefSeq" id="WP_066542293.1">
    <property type="nucleotide sequence ID" value="NZ_MASJ01000001.1"/>
</dbReference>
<keyword evidence="14" id="KW-1185">Reference proteome</keyword>
<keyword evidence="5" id="KW-0210">Decarboxylase</keyword>
<dbReference type="GO" id="GO:0004609">
    <property type="term" value="F:phosphatidylserine decarboxylase activity"/>
    <property type="evidence" value="ECO:0007669"/>
    <property type="project" value="UniProtKB-EC"/>
</dbReference>
<accession>A0A1C0YN48</accession>
<keyword evidence="4" id="KW-0444">Lipid biosynthesis</keyword>
<keyword evidence="7" id="KW-0865">Zymogen</keyword>